<accession>A0A108UBN3</accession>
<protein>
    <submittedName>
        <fullName evidence="2">Uncharacterized protein</fullName>
    </submittedName>
</protein>
<feature type="region of interest" description="Disordered" evidence="1">
    <location>
        <begin position="67"/>
        <end position="127"/>
    </location>
</feature>
<evidence type="ECO:0000313" key="3">
    <source>
        <dbReference type="Proteomes" id="UP000023435"/>
    </source>
</evidence>
<sequence length="194" mass="19496">MVAHCPGLKADGHGPAGAGLHVRAEGDGAFGQRAGSSAGASAQINGIDSGGSGSGANRYAIECRTGSAAAHRDRALRRGSRPHAHGDAAKSGGTRLHADTDASRAACGDIRTDSDRRFPGRSGSWSGARAQVNGIGRAGNGLVAHSRGIQPRAAGAIADGGGSARGRLGLKTRAHRAAAVVVVRRRGAVHLRLR</sequence>
<keyword evidence="3" id="KW-1185">Reference proteome</keyword>
<name>A0A108UBN3_9GAMM</name>
<dbReference type="AlphaFoldDB" id="A0A108UBN3"/>
<gene>
    <name evidence="2" type="ORF">AZ78_3713</name>
</gene>
<evidence type="ECO:0000256" key="1">
    <source>
        <dbReference type="SAM" id="MobiDB-lite"/>
    </source>
</evidence>
<proteinExistence type="predicted"/>
<feature type="compositionally biased region" description="Basic residues" evidence="1">
    <location>
        <begin position="74"/>
        <end position="83"/>
    </location>
</feature>
<organism evidence="2 3">
    <name type="scientific">Lysobacter capsici AZ78</name>
    <dbReference type="NCBI Taxonomy" id="1444315"/>
    <lineage>
        <taxon>Bacteria</taxon>
        <taxon>Pseudomonadati</taxon>
        <taxon>Pseudomonadota</taxon>
        <taxon>Gammaproteobacteria</taxon>
        <taxon>Lysobacterales</taxon>
        <taxon>Lysobacteraceae</taxon>
        <taxon>Lysobacter</taxon>
    </lineage>
</organism>
<comment type="caution">
    <text evidence="2">The sequence shown here is derived from an EMBL/GenBank/DDBJ whole genome shotgun (WGS) entry which is preliminary data.</text>
</comment>
<dbReference type="EMBL" id="JAJA02000001">
    <property type="protein sequence ID" value="KWS06159.1"/>
    <property type="molecule type" value="Genomic_DNA"/>
</dbReference>
<reference evidence="2 3" key="1">
    <citation type="journal article" date="2014" name="Genome Announc.">
        <title>Draft Genome Sequence of Lysobacter capsici AZ78, a Bacterium Antagonistic to Plant-Pathogenic Oomycetes.</title>
        <authorList>
            <person name="Puopolo G."/>
            <person name="Sonego P."/>
            <person name="Engelen K."/>
            <person name="Pertot I."/>
        </authorList>
    </citation>
    <scope>NUCLEOTIDE SEQUENCE [LARGE SCALE GENOMIC DNA]</scope>
    <source>
        <strain evidence="2 3">AZ78</strain>
    </source>
</reference>
<dbReference type="Proteomes" id="UP000023435">
    <property type="component" value="Unassembled WGS sequence"/>
</dbReference>
<feature type="region of interest" description="Disordered" evidence="1">
    <location>
        <begin position="1"/>
        <end position="20"/>
    </location>
</feature>
<evidence type="ECO:0000313" key="2">
    <source>
        <dbReference type="EMBL" id="KWS06159.1"/>
    </source>
</evidence>